<dbReference type="PANTHER" id="PTHR45696">
    <property type="entry name" value="60S ACIDIC RIBOSOMAL PROTEIN P1"/>
    <property type="match status" value="1"/>
</dbReference>
<reference evidence="7 8" key="1">
    <citation type="journal article" date="2019" name="PLoS ONE">
        <title>Genomic analyses reveal an absence of contemporary introgressive admixture between fin whales and blue whales, despite known hybrids.</title>
        <authorList>
            <person name="Westbury M.V."/>
            <person name="Petersen B."/>
            <person name="Lorenzen E.D."/>
        </authorList>
    </citation>
    <scope>NUCLEOTIDE SEQUENCE [LARGE SCALE GENOMIC DNA]</scope>
    <source>
        <strain evidence="7">FinWhale-01</strain>
    </source>
</reference>
<keyword evidence="8" id="KW-1185">Reference proteome</keyword>
<evidence type="ECO:0000256" key="4">
    <source>
        <dbReference type="ARBA" id="ARBA00023274"/>
    </source>
</evidence>
<dbReference type="Pfam" id="PF00428">
    <property type="entry name" value="Ribosomal_60s"/>
    <property type="match status" value="1"/>
</dbReference>
<evidence type="ECO:0000256" key="1">
    <source>
        <dbReference type="ARBA" id="ARBA00003362"/>
    </source>
</evidence>
<accession>A0A643ATX1</accession>
<evidence type="ECO:0000313" key="8">
    <source>
        <dbReference type="Proteomes" id="UP000437017"/>
    </source>
</evidence>
<sequence>MINALIKAASVNVEPFWPGLFAKALANVNIKTLICNIGLVALPRRRSCLDGGQNGSKKRRL</sequence>
<evidence type="ECO:0000256" key="5">
    <source>
        <dbReference type="ARBA" id="ARBA00035301"/>
    </source>
</evidence>
<dbReference type="AlphaFoldDB" id="A0A643ATX1"/>
<dbReference type="CDD" id="cd05831">
    <property type="entry name" value="Ribosomal_P1"/>
    <property type="match status" value="1"/>
</dbReference>
<name>A0A643ATX1_BALPH</name>
<evidence type="ECO:0000313" key="7">
    <source>
        <dbReference type="EMBL" id="KAB0337287.1"/>
    </source>
</evidence>
<dbReference type="GO" id="GO:0002181">
    <property type="term" value="P:cytoplasmic translation"/>
    <property type="evidence" value="ECO:0007669"/>
    <property type="project" value="TreeGrafter"/>
</dbReference>
<dbReference type="InterPro" id="IPR038716">
    <property type="entry name" value="P1/P2_N_sf"/>
</dbReference>
<organism evidence="7 8">
    <name type="scientific">Balaenoptera physalus</name>
    <name type="common">Fin whale</name>
    <name type="synonym">Balaena physalus</name>
    <dbReference type="NCBI Taxonomy" id="9770"/>
    <lineage>
        <taxon>Eukaryota</taxon>
        <taxon>Metazoa</taxon>
        <taxon>Chordata</taxon>
        <taxon>Craniata</taxon>
        <taxon>Vertebrata</taxon>
        <taxon>Euteleostomi</taxon>
        <taxon>Mammalia</taxon>
        <taxon>Eutheria</taxon>
        <taxon>Laurasiatheria</taxon>
        <taxon>Artiodactyla</taxon>
        <taxon>Whippomorpha</taxon>
        <taxon>Cetacea</taxon>
        <taxon>Mysticeti</taxon>
        <taxon>Balaenopteridae</taxon>
        <taxon>Balaenoptera</taxon>
    </lineage>
</organism>
<comment type="function">
    <text evidence="1">Plays an important role in the elongation step of protein synthesis.</text>
</comment>
<dbReference type="Gene3D" id="1.10.10.1410">
    <property type="match status" value="1"/>
</dbReference>
<evidence type="ECO:0000256" key="6">
    <source>
        <dbReference type="ARBA" id="ARBA00035443"/>
    </source>
</evidence>
<evidence type="ECO:0000256" key="2">
    <source>
        <dbReference type="ARBA" id="ARBA00005436"/>
    </source>
</evidence>
<keyword evidence="4" id="KW-0687">Ribonucleoprotein</keyword>
<comment type="caution">
    <text evidence="7">The sequence shown here is derived from an EMBL/GenBank/DDBJ whole genome shotgun (WGS) entry which is preliminary data.</text>
</comment>
<comment type="similarity">
    <text evidence="2">Belongs to the eukaryotic ribosomal protein P1/P2 family.</text>
</comment>
<keyword evidence="3" id="KW-0689">Ribosomal protein</keyword>
<dbReference type="FunFam" id="1.10.10.1410:FF:000002">
    <property type="entry name" value="60S acidic ribosomal protein P2"/>
    <property type="match status" value="1"/>
</dbReference>
<dbReference type="PANTHER" id="PTHR45696:SF10">
    <property type="entry name" value="LARGE RIBOSOMAL SUBUNIT PROTEIN P1"/>
    <property type="match status" value="1"/>
</dbReference>
<dbReference type="GO" id="GO:0003735">
    <property type="term" value="F:structural constituent of ribosome"/>
    <property type="evidence" value="ECO:0007669"/>
    <property type="project" value="TreeGrafter"/>
</dbReference>
<dbReference type="GO" id="GO:0022625">
    <property type="term" value="C:cytosolic large ribosomal subunit"/>
    <property type="evidence" value="ECO:0007669"/>
    <property type="project" value="TreeGrafter"/>
</dbReference>
<protein>
    <recommendedName>
        <fullName evidence="5">Large ribosomal subunit protein P2</fullName>
    </recommendedName>
    <alternativeName>
        <fullName evidence="6">60S acidic ribosomal protein P2</fullName>
    </alternativeName>
</protein>
<gene>
    <name evidence="7" type="ORF">E2I00_012598</name>
</gene>
<dbReference type="GO" id="GO:0030295">
    <property type="term" value="F:protein kinase activator activity"/>
    <property type="evidence" value="ECO:0007669"/>
    <property type="project" value="TreeGrafter"/>
</dbReference>
<dbReference type="OrthoDB" id="9837985at2759"/>
<proteinExistence type="inferred from homology"/>
<dbReference type="GO" id="GO:0043021">
    <property type="term" value="F:ribonucleoprotein complex binding"/>
    <property type="evidence" value="ECO:0007669"/>
    <property type="project" value="TreeGrafter"/>
</dbReference>
<evidence type="ECO:0000256" key="3">
    <source>
        <dbReference type="ARBA" id="ARBA00022980"/>
    </source>
</evidence>
<dbReference type="EMBL" id="SGJD01050194">
    <property type="protein sequence ID" value="KAB0337287.1"/>
    <property type="molecule type" value="Genomic_DNA"/>
</dbReference>
<dbReference type="Proteomes" id="UP000437017">
    <property type="component" value="Unassembled WGS sequence"/>
</dbReference>